<dbReference type="PIRSF" id="PIRSF000194">
    <property type="entry name" value="DHFR"/>
    <property type="match status" value="1"/>
</dbReference>
<dbReference type="CDD" id="cd00209">
    <property type="entry name" value="DHFR"/>
    <property type="match status" value="1"/>
</dbReference>
<protein>
    <recommendedName>
        <fullName evidence="2">dihydrofolate reductase</fullName>
        <ecNumber evidence="2">1.5.1.3</ecNumber>
    </recommendedName>
</protein>
<dbReference type="FunFam" id="3.40.430.10:FF:000001">
    <property type="entry name" value="Dihydrofolate reductase"/>
    <property type="match status" value="1"/>
</dbReference>
<dbReference type="InterPro" id="IPR017925">
    <property type="entry name" value="DHFR_CS"/>
</dbReference>
<dbReference type="GO" id="GO:0050661">
    <property type="term" value="F:NADP binding"/>
    <property type="evidence" value="ECO:0007669"/>
    <property type="project" value="InterPro"/>
</dbReference>
<dbReference type="GO" id="GO:0046655">
    <property type="term" value="P:folic acid metabolic process"/>
    <property type="evidence" value="ECO:0007669"/>
    <property type="project" value="TreeGrafter"/>
</dbReference>
<dbReference type="InterPro" id="IPR024072">
    <property type="entry name" value="DHFR-like_dom_sf"/>
</dbReference>
<dbReference type="GO" id="GO:0004146">
    <property type="term" value="F:dihydrofolate reductase activity"/>
    <property type="evidence" value="ECO:0007669"/>
    <property type="project" value="UniProtKB-EC"/>
</dbReference>
<evidence type="ECO:0000256" key="2">
    <source>
        <dbReference type="ARBA" id="ARBA00012856"/>
    </source>
</evidence>
<evidence type="ECO:0000256" key="3">
    <source>
        <dbReference type="ARBA" id="ARBA00022563"/>
    </source>
</evidence>
<dbReference type="GO" id="GO:0046452">
    <property type="term" value="P:dihydrofolate metabolic process"/>
    <property type="evidence" value="ECO:0007669"/>
    <property type="project" value="TreeGrafter"/>
</dbReference>
<dbReference type="PANTHER" id="PTHR48069">
    <property type="entry name" value="DIHYDROFOLATE REDUCTASE"/>
    <property type="match status" value="1"/>
</dbReference>
<dbReference type="GO" id="GO:0005829">
    <property type="term" value="C:cytosol"/>
    <property type="evidence" value="ECO:0007669"/>
    <property type="project" value="TreeGrafter"/>
</dbReference>
<sequence>MIISIIAAMDRNHLIGNNNQLPWHLPADFAHFKSITMGKPIVMGRKTFESIGKPLPGRLNIVLTRDPDISFEGVACVSNFTDAKALVPDTDELMIIGGSTIYEMLMPQVNRMYITYVDAEFEGDAWFPQFDKNKWLEKDTVVRPADEKNAYICKFITFEKKM</sequence>
<evidence type="ECO:0000313" key="7">
    <source>
        <dbReference type="EMBL" id="VAW51194.1"/>
    </source>
</evidence>
<keyword evidence="5 7" id="KW-0560">Oxidoreductase</keyword>
<reference evidence="7" key="1">
    <citation type="submission" date="2018-06" db="EMBL/GenBank/DDBJ databases">
        <authorList>
            <person name="Zhirakovskaya E."/>
        </authorList>
    </citation>
    <scope>NUCLEOTIDE SEQUENCE</scope>
</reference>
<dbReference type="Pfam" id="PF00186">
    <property type="entry name" value="DHFR_1"/>
    <property type="match status" value="1"/>
</dbReference>
<evidence type="ECO:0000259" key="6">
    <source>
        <dbReference type="PROSITE" id="PS51330"/>
    </source>
</evidence>
<keyword evidence="4" id="KW-0521">NADP</keyword>
<gene>
    <name evidence="7" type="ORF">MNBD_GAMMA05-1048</name>
</gene>
<dbReference type="GO" id="GO:0046654">
    <property type="term" value="P:tetrahydrofolate biosynthetic process"/>
    <property type="evidence" value="ECO:0007669"/>
    <property type="project" value="InterPro"/>
</dbReference>
<dbReference type="InterPro" id="IPR001796">
    <property type="entry name" value="DHFR_dom"/>
</dbReference>
<dbReference type="InterPro" id="IPR012259">
    <property type="entry name" value="DHFR"/>
</dbReference>
<dbReference type="EMBL" id="UOFE01000013">
    <property type="protein sequence ID" value="VAW51194.1"/>
    <property type="molecule type" value="Genomic_DNA"/>
</dbReference>
<dbReference type="GO" id="GO:0006730">
    <property type="term" value="P:one-carbon metabolic process"/>
    <property type="evidence" value="ECO:0007669"/>
    <property type="project" value="UniProtKB-KW"/>
</dbReference>
<dbReference type="AlphaFoldDB" id="A0A3B0X5I8"/>
<evidence type="ECO:0000256" key="1">
    <source>
        <dbReference type="ARBA" id="ARBA00004903"/>
    </source>
</evidence>
<dbReference type="Gene3D" id="3.40.430.10">
    <property type="entry name" value="Dihydrofolate Reductase, subunit A"/>
    <property type="match status" value="1"/>
</dbReference>
<dbReference type="PRINTS" id="PR00070">
    <property type="entry name" value="DHFR"/>
</dbReference>
<proteinExistence type="predicted"/>
<dbReference type="GO" id="GO:0043168">
    <property type="term" value="F:anion binding"/>
    <property type="evidence" value="ECO:0007669"/>
    <property type="project" value="UniProtKB-ARBA"/>
</dbReference>
<evidence type="ECO:0000256" key="5">
    <source>
        <dbReference type="ARBA" id="ARBA00023002"/>
    </source>
</evidence>
<evidence type="ECO:0000256" key="4">
    <source>
        <dbReference type="ARBA" id="ARBA00022857"/>
    </source>
</evidence>
<dbReference type="SUPFAM" id="SSF53597">
    <property type="entry name" value="Dihydrofolate reductase-like"/>
    <property type="match status" value="1"/>
</dbReference>
<dbReference type="PANTHER" id="PTHR48069:SF3">
    <property type="entry name" value="DIHYDROFOLATE REDUCTASE"/>
    <property type="match status" value="1"/>
</dbReference>
<comment type="pathway">
    <text evidence="1">Cofactor biosynthesis; tetrahydrofolate biosynthesis; 5,6,7,8-tetrahydrofolate from 7,8-dihydrofolate: step 1/1.</text>
</comment>
<dbReference type="PROSITE" id="PS00075">
    <property type="entry name" value="DHFR_1"/>
    <property type="match status" value="1"/>
</dbReference>
<dbReference type="EC" id="1.5.1.3" evidence="2"/>
<feature type="domain" description="DHFR" evidence="6">
    <location>
        <begin position="2"/>
        <end position="160"/>
    </location>
</feature>
<accession>A0A3B0X5I8</accession>
<dbReference type="PROSITE" id="PS51330">
    <property type="entry name" value="DHFR_2"/>
    <property type="match status" value="1"/>
</dbReference>
<organism evidence="7">
    <name type="scientific">hydrothermal vent metagenome</name>
    <dbReference type="NCBI Taxonomy" id="652676"/>
    <lineage>
        <taxon>unclassified sequences</taxon>
        <taxon>metagenomes</taxon>
        <taxon>ecological metagenomes</taxon>
    </lineage>
</organism>
<keyword evidence="3" id="KW-0554">One-carbon metabolism</keyword>
<name>A0A3B0X5I8_9ZZZZ</name>